<name>G9XG72_9FIRM</name>
<feature type="binding site" evidence="13">
    <location>
        <begin position="86"/>
        <end position="96"/>
    </location>
    <ligand>
        <name>ATP</name>
        <dbReference type="ChEBI" id="CHEBI:30616"/>
    </ligand>
</feature>
<dbReference type="NCBIfam" id="TIGR00191">
    <property type="entry name" value="thrB"/>
    <property type="match status" value="1"/>
</dbReference>
<dbReference type="HAMAP" id="MF_00384">
    <property type="entry name" value="Homoser_kinase"/>
    <property type="match status" value="1"/>
</dbReference>
<protein>
    <recommendedName>
        <fullName evidence="4 13">Homoserine kinase</fullName>
        <shortName evidence="13">HK</shortName>
        <shortName evidence="13">HSK</shortName>
        <ecNumber evidence="3 13">2.7.1.39</ecNumber>
    </recommendedName>
</protein>
<evidence type="ECO:0000259" key="15">
    <source>
        <dbReference type="Pfam" id="PF08544"/>
    </source>
</evidence>
<keyword evidence="13" id="KW-0963">Cytoplasm</keyword>
<dbReference type="AlphaFoldDB" id="G9XG72"/>
<dbReference type="InterPro" id="IPR006204">
    <property type="entry name" value="GHMP_kinase_N_dom"/>
</dbReference>
<dbReference type="EMBL" id="AFZE01000057">
    <property type="protein sequence ID" value="EHL10640.1"/>
    <property type="molecule type" value="Genomic_DNA"/>
</dbReference>
<comment type="subcellular location">
    <subcellularLocation>
        <location evidence="13">Cytoplasm</location>
    </subcellularLocation>
</comment>
<dbReference type="STRING" id="796937.HMPREF9630_01398"/>
<evidence type="ECO:0000313" key="17">
    <source>
        <dbReference type="EMBL" id="EHL15186.1"/>
    </source>
</evidence>
<organism evidence="17 18">
    <name type="scientific">Peptoanaerobacter stomatis</name>
    <dbReference type="NCBI Taxonomy" id="796937"/>
    <lineage>
        <taxon>Bacteria</taxon>
        <taxon>Bacillati</taxon>
        <taxon>Bacillota</taxon>
        <taxon>Clostridia</taxon>
        <taxon>Peptostreptococcales</taxon>
        <taxon>Filifactoraceae</taxon>
        <taxon>Peptoanaerobacter</taxon>
    </lineage>
</organism>
<dbReference type="InterPro" id="IPR036554">
    <property type="entry name" value="GHMP_kinase_C_sf"/>
</dbReference>
<evidence type="ECO:0000256" key="5">
    <source>
        <dbReference type="ARBA" id="ARBA00022605"/>
    </source>
</evidence>
<comment type="pathway">
    <text evidence="1 13">Amino-acid biosynthesis; L-threonine biosynthesis; L-threonine from L-aspartate: step 4/5.</text>
</comment>
<dbReference type="SUPFAM" id="SSF55060">
    <property type="entry name" value="GHMP Kinase, C-terminal domain"/>
    <property type="match status" value="1"/>
</dbReference>
<evidence type="ECO:0000256" key="7">
    <source>
        <dbReference type="ARBA" id="ARBA00022697"/>
    </source>
</evidence>
<dbReference type="InterPro" id="IPR020568">
    <property type="entry name" value="Ribosomal_Su5_D2-typ_SF"/>
</dbReference>
<dbReference type="Gene3D" id="3.30.230.10">
    <property type="match status" value="1"/>
</dbReference>
<evidence type="ECO:0000313" key="16">
    <source>
        <dbReference type="EMBL" id="EHL10640.1"/>
    </source>
</evidence>
<keyword evidence="9 13" id="KW-0418">Kinase</keyword>
<dbReference type="InterPro" id="IPR006203">
    <property type="entry name" value="GHMP_knse_ATP-bd_CS"/>
</dbReference>
<evidence type="ECO:0000256" key="11">
    <source>
        <dbReference type="ARBA" id="ARBA00049375"/>
    </source>
</evidence>
<dbReference type="PANTHER" id="PTHR20861">
    <property type="entry name" value="HOMOSERINE/4-DIPHOSPHOCYTIDYL-2-C-METHYL-D-ERYTHRITOL KINASE"/>
    <property type="match status" value="1"/>
</dbReference>
<comment type="similarity">
    <text evidence="2 13">Belongs to the GHMP kinase family. Homoserine kinase subfamily.</text>
</comment>
<dbReference type="PANTHER" id="PTHR20861:SF1">
    <property type="entry name" value="HOMOSERINE KINASE"/>
    <property type="match status" value="1"/>
</dbReference>
<comment type="caution">
    <text evidence="17">The sequence shown here is derived from an EMBL/GenBank/DDBJ whole genome shotgun (WGS) entry which is preliminary data.</text>
</comment>
<dbReference type="Proteomes" id="UP000003379">
    <property type="component" value="Unassembled WGS sequence"/>
</dbReference>
<dbReference type="GO" id="GO:0009088">
    <property type="term" value="P:threonine biosynthetic process"/>
    <property type="evidence" value="ECO:0007669"/>
    <property type="project" value="UniProtKB-UniRule"/>
</dbReference>
<comment type="catalytic activity">
    <reaction evidence="11 13">
        <text>L-homoserine + ATP = O-phospho-L-homoserine + ADP + H(+)</text>
        <dbReference type="Rhea" id="RHEA:13985"/>
        <dbReference type="ChEBI" id="CHEBI:15378"/>
        <dbReference type="ChEBI" id="CHEBI:30616"/>
        <dbReference type="ChEBI" id="CHEBI:57476"/>
        <dbReference type="ChEBI" id="CHEBI:57590"/>
        <dbReference type="ChEBI" id="CHEBI:456216"/>
        <dbReference type="EC" id="2.7.1.39"/>
    </reaction>
</comment>
<evidence type="ECO:0000256" key="6">
    <source>
        <dbReference type="ARBA" id="ARBA00022679"/>
    </source>
</evidence>
<evidence type="ECO:0000256" key="1">
    <source>
        <dbReference type="ARBA" id="ARBA00005015"/>
    </source>
</evidence>
<dbReference type="Gene3D" id="3.30.70.890">
    <property type="entry name" value="GHMP kinase, C-terminal domain"/>
    <property type="match status" value="1"/>
</dbReference>
<dbReference type="GO" id="GO:0005524">
    <property type="term" value="F:ATP binding"/>
    <property type="evidence" value="ECO:0007669"/>
    <property type="project" value="UniProtKB-UniRule"/>
</dbReference>
<evidence type="ECO:0000313" key="18">
    <source>
        <dbReference type="Proteomes" id="UP000003379"/>
    </source>
</evidence>
<keyword evidence="8 13" id="KW-0547">Nucleotide-binding</keyword>
<dbReference type="GO" id="GO:0005737">
    <property type="term" value="C:cytoplasm"/>
    <property type="evidence" value="ECO:0007669"/>
    <property type="project" value="UniProtKB-SubCell"/>
</dbReference>
<evidence type="ECO:0000256" key="3">
    <source>
        <dbReference type="ARBA" id="ARBA00012078"/>
    </source>
</evidence>
<proteinExistence type="inferred from homology"/>
<dbReference type="GO" id="GO:0004413">
    <property type="term" value="F:homoserine kinase activity"/>
    <property type="evidence" value="ECO:0007669"/>
    <property type="project" value="UniProtKB-UniRule"/>
</dbReference>
<keyword evidence="6 13" id="KW-0808">Transferase</keyword>
<dbReference type="Pfam" id="PF08544">
    <property type="entry name" value="GHMP_kinases_C"/>
    <property type="match status" value="1"/>
</dbReference>
<keyword evidence="5 13" id="KW-0028">Amino-acid biosynthesis</keyword>
<gene>
    <name evidence="13" type="primary">thrB</name>
    <name evidence="17" type="ORF">HMPREF9628_00837</name>
    <name evidence="16" type="ORF">HMPREF9629_00855</name>
</gene>
<dbReference type="SUPFAM" id="SSF54211">
    <property type="entry name" value="Ribosomal protein S5 domain 2-like"/>
    <property type="match status" value="1"/>
</dbReference>
<feature type="domain" description="GHMP kinase N-terminal" evidence="14">
    <location>
        <begin position="57"/>
        <end position="138"/>
    </location>
</feature>
<evidence type="ECO:0000259" key="14">
    <source>
        <dbReference type="Pfam" id="PF00288"/>
    </source>
</evidence>
<accession>G9X398</accession>
<dbReference type="PRINTS" id="PR00958">
    <property type="entry name" value="HOMSERKINASE"/>
</dbReference>
<dbReference type="PIRSF" id="PIRSF000676">
    <property type="entry name" value="Homoser_kin"/>
    <property type="match status" value="1"/>
</dbReference>
<evidence type="ECO:0000256" key="10">
    <source>
        <dbReference type="ARBA" id="ARBA00022840"/>
    </source>
</evidence>
<evidence type="ECO:0000256" key="9">
    <source>
        <dbReference type="ARBA" id="ARBA00022777"/>
    </source>
</evidence>
<dbReference type="EMBL" id="AFZG01000096">
    <property type="protein sequence ID" value="EHL15186.1"/>
    <property type="molecule type" value="Genomic_DNA"/>
</dbReference>
<reference evidence="17 18" key="2">
    <citation type="submission" date="2011-08" db="EMBL/GenBank/DDBJ databases">
        <title>The Genome Sequence of Eubacteriaceae bacterium CM5.</title>
        <authorList>
            <consortium name="The Broad Institute Genome Sequencing Platform"/>
            <person name="Earl A."/>
            <person name="Ward D."/>
            <person name="Feldgarden M."/>
            <person name="Gevers D."/>
            <person name="Sizova M."/>
            <person name="Hazen A."/>
            <person name="Epstein S."/>
            <person name="Young S.K."/>
            <person name="Zeng Q."/>
            <person name="Gargeya S."/>
            <person name="Fitzgerald M."/>
            <person name="Haas B."/>
            <person name="Abouelleil A."/>
            <person name="Alvarado L."/>
            <person name="Arachchi H.M."/>
            <person name="Berlin A."/>
            <person name="Brown A."/>
            <person name="Chapman S.B."/>
            <person name="Chen Z."/>
            <person name="Dunbar C."/>
            <person name="Freedman E."/>
            <person name="Gearin G."/>
            <person name="Gellesch M."/>
            <person name="Goldberg J."/>
            <person name="Griggs A."/>
            <person name="Gujja S."/>
            <person name="Heiman D."/>
            <person name="Howarth C."/>
            <person name="Larson L."/>
            <person name="Lui A."/>
            <person name="MacDonald P.J.P."/>
            <person name="Montmayeur A."/>
            <person name="Murphy C."/>
            <person name="Neiman D."/>
            <person name="Pearson M."/>
            <person name="Priest M."/>
            <person name="Roberts A."/>
            <person name="Saif S."/>
            <person name="Shea T."/>
            <person name="Shenoy N."/>
            <person name="Sisk P."/>
            <person name="Stolte C."/>
            <person name="Sykes S."/>
            <person name="Wortman J."/>
            <person name="Nusbaum C."/>
            <person name="Birren B."/>
        </authorList>
    </citation>
    <scope>NUCLEOTIDE SEQUENCE [LARGE SCALE GENOMIC DNA]</scope>
    <source>
        <strain evidence="17 18">CM5</strain>
    </source>
</reference>
<sequence length="302" mass="33271">MVSYKVPATSANIGPGFDCLGMAVNIYNTISFEETDKGLEIEVIGDGSDTVPLDENNMAYETAKYFFDKVGYKFKGLKIKIHNYIPIARGLGSSSSIVIGALLCANDIAGTNMSKDEILNIANEIEGHPDNVTPALVGSITASVILGDTVEYKKIMPPDMLDTIVLIPEYEMSTNEARKILPKTYDRQDCIYNISRASLLIMAMITSDYELLSKVVDDKIHQPYRKSLIKEYDFFENIMKSNGALATFISGSGSTLMAFCHKTMSQELYEILKEECKKNNIKGTIKILSPVKEGAIKLEIGG</sequence>
<evidence type="ECO:0000313" key="19">
    <source>
        <dbReference type="Proteomes" id="UP000006437"/>
    </source>
</evidence>
<dbReference type="PATRIC" id="fig|796937.3.peg.2092"/>
<feature type="domain" description="GHMP kinase C-terminal" evidence="15">
    <location>
        <begin position="204"/>
        <end position="277"/>
    </location>
</feature>
<evidence type="ECO:0000256" key="13">
    <source>
        <dbReference type="HAMAP-Rule" id="MF_00384"/>
    </source>
</evidence>
<accession>G9XG72</accession>
<evidence type="ECO:0000256" key="8">
    <source>
        <dbReference type="ARBA" id="ARBA00022741"/>
    </source>
</evidence>
<evidence type="ECO:0000256" key="2">
    <source>
        <dbReference type="ARBA" id="ARBA00007370"/>
    </source>
</evidence>
<dbReference type="InterPro" id="IPR013750">
    <property type="entry name" value="GHMP_kinase_C_dom"/>
</dbReference>
<comment type="function">
    <text evidence="12 13">Catalyzes the ATP-dependent phosphorylation of L-homoserine to L-homoserine phosphate.</text>
</comment>
<dbReference type="Proteomes" id="UP000006437">
    <property type="component" value="Unassembled WGS sequence"/>
</dbReference>
<keyword evidence="7 13" id="KW-0791">Threonine biosynthesis</keyword>
<keyword evidence="10 13" id="KW-0067">ATP-binding</keyword>
<evidence type="ECO:0000256" key="4">
    <source>
        <dbReference type="ARBA" id="ARBA00017858"/>
    </source>
</evidence>
<dbReference type="PROSITE" id="PS00627">
    <property type="entry name" value="GHMP_KINASES_ATP"/>
    <property type="match status" value="1"/>
</dbReference>
<dbReference type="UniPathway" id="UPA00050">
    <property type="reaction ID" value="UER00064"/>
</dbReference>
<dbReference type="NCBIfam" id="NF002288">
    <property type="entry name" value="PRK01212.1-4"/>
    <property type="match status" value="1"/>
</dbReference>
<dbReference type="HOGENOM" id="CLU_041243_0_0_9"/>
<dbReference type="InterPro" id="IPR000870">
    <property type="entry name" value="Homoserine_kinase"/>
</dbReference>
<dbReference type="Pfam" id="PF00288">
    <property type="entry name" value="GHMP_kinases_N"/>
    <property type="match status" value="1"/>
</dbReference>
<dbReference type="EC" id="2.7.1.39" evidence="3 13"/>
<reference evidence="16 19" key="1">
    <citation type="submission" date="2011-08" db="EMBL/GenBank/DDBJ databases">
        <title>The Genome Sequence of Eubacteriaceae bacterium ACC19a.</title>
        <authorList>
            <consortium name="The Broad Institute Genome Sequencing Platform"/>
            <person name="Earl A."/>
            <person name="Ward D."/>
            <person name="Feldgarden M."/>
            <person name="Gevers D."/>
            <person name="Sizova M."/>
            <person name="Hazen A."/>
            <person name="Epstein S."/>
            <person name="Young S.K."/>
            <person name="Zeng Q."/>
            <person name="Gargeya S."/>
            <person name="Fitzgerald M."/>
            <person name="Haas B."/>
            <person name="Abouelleil A."/>
            <person name="Alvarado L."/>
            <person name="Arachchi H.M."/>
            <person name="Berlin A."/>
            <person name="Brown A."/>
            <person name="Chapman S.B."/>
            <person name="Chen Z."/>
            <person name="Dunbar C."/>
            <person name="Freedman E."/>
            <person name="Gearin G."/>
            <person name="Gellesch M."/>
            <person name="Goldberg J."/>
            <person name="Griggs A."/>
            <person name="Gujja S."/>
            <person name="Heiman D."/>
            <person name="Howarth C."/>
            <person name="Larson L."/>
            <person name="Lui A."/>
            <person name="MacDonald P.J.P."/>
            <person name="Montmayeur A."/>
            <person name="Murphy C."/>
            <person name="Neiman D."/>
            <person name="Pearson M."/>
            <person name="Priest M."/>
            <person name="Roberts A."/>
            <person name="Saif S."/>
            <person name="Shea T."/>
            <person name="Shenoy N."/>
            <person name="Sisk P."/>
            <person name="Stolte C."/>
            <person name="Sykes S."/>
            <person name="Wortman J."/>
            <person name="Nusbaum C."/>
            <person name="Birren B."/>
        </authorList>
    </citation>
    <scope>NUCLEOTIDE SEQUENCE [LARGE SCALE GENOMIC DNA]</scope>
    <source>
        <strain evidence="16 19">ACC19a</strain>
    </source>
</reference>
<dbReference type="InterPro" id="IPR014721">
    <property type="entry name" value="Ribsml_uS5_D2-typ_fold_subgr"/>
</dbReference>
<evidence type="ECO:0000256" key="12">
    <source>
        <dbReference type="ARBA" id="ARBA00049954"/>
    </source>
</evidence>
<dbReference type="RefSeq" id="WP_009525090.1">
    <property type="nucleotide sequence ID" value="NZ_JBQMYE010000006.1"/>
</dbReference>